<dbReference type="PROSITE" id="PS50983">
    <property type="entry name" value="FE_B12_PBP"/>
    <property type="match status" value="1"/>
</dbReference>
<dbReference type="PANTHER" id="PTHR30532">
    <property type="entry name" value="IRON III DICITRATE-BINDING PERIPLASMIC PROTEIN"/>
    <property type="match status" value="1"/>
</dbReference>
<dbReference type="eggNOG" id="COG0614">
    <property type="taxonomic scope" value="Bacteria"/>
</dbReference>
<keyword evidence="4" id="KW-0408">Iron</keyword>
<organism evidence="7 8">
    <name type="scientific">Burkholderia gladioli (strain BSR3)</name>
    <dbReference type="NCBI Taxonomy" id="999541"/>
    <lineage>
        <taxon>Bacteria</taxon>
        <taxon>Pseudomonadati</taxon>
        <taxon>Pseudomonadota</taxon>
        <taxon>Betaproteobacteria</taxon>
        <taxon>Burkholderiales</taxon>
        <taxon>Burkholderiaceae</taxon>
        <taxon>Burkholderia</taxon>
    </lineage>
</organism>
<keyword evidence="4" id="KW-0410">Iron transport</keyword>
<dbReference type="AlphaFoldDB" id="F2LPU3"/>
<dbReference type="PANTHER" id="PTHR30532:SF1">
    <property type="entry name" value="IRON(3+)-HYDROXAMATE-BINDING PROTEIN FHUD"/>
    <property type="match status" value="1"/>
</dbReference>
<sequence>MSRVRSRLHPDAGRRRWLARGGALGLAGAAAALGALGALARPDTLHAAPAAVDPSAAAAESAAVPTRIVTMNWELTETLLALGVVPIGVTLPDWYRSAIVEPPLPPGIADVGLLYQPNFEVLLTLKPDLLVLTPGHAPAIRILQRIAPTIVLSQYMTSETPYRDLCDETGKLAARVGRPRRAVELVAEAARTIETVRAGLAARPARLGKPVIVADLVDDRHLRVYGRGSLFDEMLGKIGVRNAAHPRDGGPVWPTQAGYSLVPLQRLAEVPEASVLLVGPVKAPARAGLAGNAIWHALPAVRERRVAELPVIAPYGGLVSMQRFARAIDAALGTIEAGGGGVA</sequence>
<comment type="similarity">
    <text evidence="2">Belongs to the bacterial solute-binding protein 8 family.</text>
</comment>
<accession>F2LPU3</accession>
<proteinExistence type="inferred from homology"/>
<dbReference type="InterPro" id="IPR006311">
    <property type="entry name" value="TAT_signal"/>
</dbReference>
<dbReference type="GO" id="GO:1901678">
    <property type="term" value="P:iron coordination entity transport"/>
    <property type="evidence" value="ECO:0007669"/>
    <property type="project" value="UniProtKB-ARBA"/>
</dbReference>
<dbReference type="PRINTS" id="PR01715">
    <property type="entry name" value="FERRIBNDNGPP"/>
</dbReference>
<dbReference type="RefSeq" id="WP_013690459.1">
    <property type="nucleotide sequence ID" value="NC_015376.1"/>
</dbReference>
<keyword evidence="3" id="KW-0813">Transport</keyword>
<dbReference type="KEGG" id="bgd:bgla_2g16900"/>
<evidence type="ECO:0000256" key="1">
    <source>
        <dbReference type="ARBA" id="ARBA00004196"/>
    </source>
</evidence>
<evidence type="ECO:0000259" key="6">
    <source>
        <dbReference type="PROSITE" id="PS50983"/>
    </source>
</evidence>
<keyword evidence="4" id="KW-0406">Ion transport</keyword>
<evidence type="ECO:0000256" key="2">
    <source>
        <dbReference type="ARBA" id="ARBA00008814"/>
    </source>
</evidence>
<gene>
    <name evidence="7" type="ordered locus">bgla_2g16900</name>
</gene>
<dbReference type="GO" id="GO:0030288">
    <property type="term" value="C:outer membrane-bounded periplasmic space"/>
    <property type="evidence" value="ECO:0007669"/>
    <property type="project" value="TreeGrafter"/>
</dbReference>
<dbReference type="Proteomes" id="UP000008316">
    <property type="component" value="Chromosome 2"/>
</dbReference>
<dbReference type="SUPFAM" id="SSF53807">
    <property type="entry name" value="Helical backbone' metal receptor"/>
    <property type="match status" value="1"/>
</dbReference>
<dbReference type="InterPro" id="IPR051313">
    <property type="entry name" value="Bact_iron-sidero_bind"/>
</dbReference>
<dbReference type="Pfam" id="PF01497">
    <property type="entry name" value="Peripla_BP_2"/>
    <property type="match status" value="1"/>
</dbReference>
<feature type="domain" description="Fe/B12 periplasmic-binding" evidence="6">
    <location>
        <begin position="67"/>
        <end position="336"/>
    </location>
</feature>
<keyword evidence="8" id="KW-1185">Reference proteome</keyword>
<evidence type="ECO:0000313" key="8">
    <source>
        <dbReference type="Proteomes" id="UP000008316"/>
    </source>
</evidence>
<protein>
    <submittedName>
        <fullName evidence="7">ABC-type Fe3-hydroxamate transport system, periplasmic component</fullName>
    </submittedName>
</protein>
<keyword evidence="5" id="KW-0732">Signal</keyword>
<dbReference type="PROSITE" id="PS51318">
    <property type="entry name" value="TAT"/>
    <property type="match status" value="1"/>
</dbReference>
<evidence type="ECO:0000256" key="3">
    <source>
        <dbReference type="ARBA" id="ARBA00022448"/>
    </source>
</evidence>
<dbReference type="InterPro" id="IPR002491">
    <property type="entry name" value="ABC_transptr_periplasmic_BD"/>
</dbReference>
<comment type="subcellular location">
    <subcellularLocation>
        <location evidence="1">Cell envelope</location>
    </subcellularLocation>
</comment>
<evidence type="ECO:0000256" key="4">
    <source>
        <dbReference type="ARBA" id="ARBA00022496"/>
    </source>
</evidence>
<name>F2LPU3_BURGS</name>
<reference evidence="7 8" key="1">
    <citation type="journal article" date="2011" name="J. Bacteriol.">
        <title>Complete genome sequence of Burkholderia gladioli BSR3.</title>
        <authorList>
            <person name="Seo Y.S."/>
            <person name="Lim J."/>
            <person name="Choi B.S."/>
            <person name="Kim H."/>
            <person name="Goo E."/>
            <person name="Lee B."/>
            <person name="Lim J.S."/>
            <person name="Choi I.Y."/>
            <person name="Moon J.S."/>
            <person name="Kim J."/>
            <person name="Hwang I."/>
        </authorList>
    </citation>
    <scope>NUCLEOTIDE SEQUENCE [LARGE SCALE GENOMIC DNA]</scope>
    <source>
        <strain evidence="7 8">BSR3</strain>
    </source>
</reference>
<dbReference type="Gene3D" id="3.40.50.1980">
    <property type="entry name" value="Nitrogenase molybdenum iron protein domain"/>
    <property type="match status" value="2"/>
</dbReference>
<dbReference type="HOGENOM" id="CLU_038034_10_0_4"/>
<dbReference type="STRING" id="999541.bgla_2g16900"/>
<evidence type="ECO:0000313" key="7">
    <source>
        <dbReference type="EMBL" id="AEA64132.1"/>
    </source>
</evidence>
<evidence type="ECO:0000256" key="5">
    <source>
        <dbReference type="ARBA" id="ARBA00022729"/>
    </source>
</evidence>
<dbReference type="EMBL" id="CP002600">
    <property type="protein sequence ID" value="AEA64132.1"/>
    <property type="molecule type" value="Genomic_DNA"/>
</dbReference>